<organism evidence="6 7">
    <name type="scientific">Rhodoferax ferrireducens</name>
    <dbReference type="NCBI Taxonomy" id="192843"/>
    <lineage>
        <taxon>Bacteria</taxon>
        <taxon>Pseudomonadati</taxon>
        <taxon>Pseudomonadota</taxon>
        <taxon>Betaproteobacteria</taxon>
        <taxon>Burkholderiales</taxon>
        <taxon>Comamonadaceae</taxon>
        <taxon>Rhodoferax</taxon>
    </lineage>
</organism>
<evidence type="ECO:0000256" key="3">
    <source>
        <dbReference type="ARBA" id="ARBA00015716"/>
    </source>
</evidence>
<dbReference type="PANTHER" id="PTHR38099">
    <property type="entry name" value="LARGE RIBOSOMAL RNA SUBUNIT ACCUMULATION PROTEIN YCED"/>
    <property type="match status" value="1"/>
</dbReference>
<dbReference type="GO" id="GO:0005829">
    <property type="term" value="C:cytosol"/>
    <property type="evidence" value="ECO:0007669"/>
    <property type="project" value="TreeGrafter"/>
</dbReference>
<evidence type="ECO:0000256" key="5">
    <source>
        <dbReference type="ARBA" id="ARBA00031841"/>
    </source>
</evidence>
<dbReference type="Proteomes" id="UP000192505">
    <property type="component" value="Unassembled WGS sequence"/>
</dbReference>
<evidence type="ECO:0000256" key="4">
    <source>
        <dbReference type="ARBA" id="ARBA00022517"/>
    </source>
</evidence>
<dbReference type="EMBL" id="MTEI01000001">
    <property type="protein sequence ID" value="OQW89737.1"/>
    <property type="molecule type" value="Genomic_DNA"/>
</dbReference>
<dbReference type="PANTHER" id="PTHR38099:SF1">
    <property type="entry name" value="LARGE RIBOSOMAL RNA SUBUNIT ACCUMULATION PROTEIN YCED"/>
    <property type="match status" value="1"/>
</dbReference>
<name>A0A1W9KYC6_9BURK</name>
<dbReference type="Pfam" id="PF02620">
    <property type="entry name" value="YceD"/>
    <property type="match status" value="1"/>
</dbReference>
<protein>
    <recommendedName>
        <fullName evidence="3">Large ribosomal RNA subunit accumulation protein YceD</fullName>
    </recommendedName>
    <alternativeName>
        <fullName evidence="5">23S rRNA accumulation protein YceD</fullName>
    </alternativeName>
</protein>
<comment type="function">
    <text evidence="1">Plays a role in synthesis, processing and/or stability of 23S rRNA.</text>
</comment>
<dbReference type="InterPro" id="IPR003772">
    <property type="entry name" value="YceD"/>
</dbReference>
<keyword evidence="4" id="KW-0690">Ribosome biogenesis</keyword>
<evidence type="ECO:0000313" key="6">
    <source>
        <dbReference type="EMBL" id="OQW89737.1"/>
    </source>
</evidence>
<dbReference type="GO" id="GO:0042254">
    <property type="term" value="P:ribosome biogenesis"/>
    <property type="evidence" value="ECO:0007669"/>
    <property type="project" value="UniProtKB-KW"/>
</dbReference>
<gene>
    <name evidence="6" type="ORF">BWK72_00315</name>
</gene>
<evidence type="ECO:0000256" key="2">
    <source>
        <dbReference type="ARBA" id="ARBA00010740"/>
    </source>
</evidence>
<reference evidence="6 7" key="1">
    <citation type="submission" date="2017-01" db="EMBL/GenBank/DDBJ databases">
        <title>Novel large sulfur bacteria in the metagenomes of groundwater-fed chemosynthetic microbial mats in the Lake Huron basin.</title>
        <authorList>
            <person name="Sharrar A.M."/>
            <person name="Flood B.E."/>
            <person name="Bailey J.V."/>
            <person name="Jones D.S."/>
            <person name="Biddanda B."/>
            <person name="Ruberg S.A."/>
            <person name="Marcus D.N."/>
            <person name="Dick G.J."/>
        </authorList>
    </citation>
    <scope>NUCLEOTIDE SEQUENCE [LARGE SCALE GENOMIC DNA]</scope>
    <source>
        <strain evidence="6">A7</strain>
    </source>
</reference>
<dbReference type="InterPro" id="IPR039255">
    <property type="entry name" value="YceD_bac"/>
</dbReference>
<dbReference type="AlphaFoldDB" id="A0A1W9KYC6"/>
<sequence length="179" mass="19871">MTEHTHPPYLDVKNAAQASLHLEGHDKLSNYERLTHEAKGLAANNPLHWTALTELRADVSGQPAAWLRLTVTTSLPQICQRCLEPVDVAVQLEREFRFVESEAVAEAQDDDCEEDLLVTSREFDLAALIEDEVLLAMPLVPRHDTCPVNVKMVAADPDFDAPVEKPNPFAVLAQLKGKD</sequence>
<accession>A0A1W9KYC6</accession>
<evidence type="ECO:0000313" key="7">
    <source>
        <dbReference type="Proteomes" id="UP000192505"/>
    </source>
</evidence>
<proteinExistence type="inferred from homology"/>
<evidence type="ECO:0000256" key="1">
    <source>
        <dbReference type="ARBA" id="ARBA00002868"/>
    </source>
</evidence>
<comment type="caution">
    <text evidence="6">The sequence shown here is derived from an EMBL/GenBank/DDBJ whole genome shotgun (WGS) entry which is preliminary data.</text>
</comment>
<comment type="similarity">
    <text evidence="2">Belongs to the DUF177 domain family.</text>
</comment>